<proteinExistence type="predicted"/>
<dbReference type="AlphaFoldDB" id="A0A6A6UHH5"/>
<reference evidence="2" key="1">
    <citation type="journal article" date="2020" name="Stud. Mycol.">
        <title>101 Dothideomycetes genomes: a test case for predicting lifestyles and emergence of pathogens.</title>
        <authorList>
            <person name="Haridas S."/>
            <person name="Albert R."/>
            <person name="Binder M."/>
            <person name="Bloem J."/>
            <person name="Labutti K."/>
            <person name="Salamov A."/>
            <person name="Andreopoulos B."/>
            <person name="Baker S."/>
            <person name="Barry K."/>
            <person name="Bills G."/>
            <person name="Bluhm B."/>
            <person name="Cannon C."/>
            <person name="Castanera R."/>
            <person name="Culley D."/>
            <person name="Daum C."/>
            <person name="Ezra D."/>
            <person name="Gonzalez J."/>
            <person name="Henrissat B."/>
            <person name="Kuo A."/>
            <person name="Liang C."/>
            <person name="Lipzen A."/>
            <person name="Lutzoni F."/>
            <person name="Magnuson J."/>
            <person name="Mondo S."/>
            <person name="Nolan M."/>
            <person name="Ohm R."/>
            <person name="Pangilinan J."/>
            <person name="Park H.-J."/>
            <person name="Ramirez L."/>
            <person name="Alfaro M."/>
            <person name="Sun H."/>
            <person name="Tritt A."/>
            <person name="Yoshinaga Y."/>
            <person name="Zwiers L.-H."/>
            <person name="Turgeon B."/>
            <person name="Goodwin S."/>
            <person name="Spatafora J."/>
            <person name="Crous P."/>
            <person name="Grigoriev I."/>
        </authorList>
    </citation>
    <scope>NUCLEOTIDE SEQUENCE</scope>
    <source>
        <strain evidence="2">CBS 115976</strain>
    </source>
</reference>
<evidence type="ECO:0000313" key="2">
    <source>
        <dbReference type="EMBL" id="KAF2671260.1"/>
    </source>
</evidence>
<dbReference type="Proteomes" id="UP000799302">
    <property type="component" value="Unassembled WGS sequence"/>
</dbReference>
<organism evidence="2 3">
    <name type="scientific">Microthyrium microscopicum</name>
    <dbReference type="NCBI Taxonomy" id="703497"/>
    <lineage>
        <taxon>Eukaryota</taxon>
        <taxon>Fungi</taxon>
        <taxon>Dikarya</taxon>
        <taxon>Ascomycota</taxon>
        <taxon>Pezizomycotina</taxon>
        <taxon>Dothideomycetes</taxon>
        <taxon>Dothideomycetes incertae sedis</taxon>
        <taxon>Microthyriales</taxon>
        <taxon>Microthyriaceae</taxon>
        <taxon>Microthyrium</taxon>
    </lineage>
</organism>
<sequence length="817" mass="92400">MGSAFMTTSSFTPTLQLCGSPTHLGPRDLDYGESSSASISSYDGSMAHVEVSPVMSRGHSNDGTVGSLGSWQFIPQTPSPRVAPSSPEQDRGMSYSPTYSNQDLYTSRQDIQQEIFMDDEDFLTQSSQPSSQNTQPTSWDNSTVSQSSIAFNFQATTAPVYLPPAYHGATTTGFIPSPDRMAWSSMAIDNNQFLGFMPGPLDNMAQAPSISTFQAGTTQPFTTGPALLTHMSFDSTAGYNTSGNGYLGNDLQRQRSSSGSSYVPMNTPDLLPVEMRHSTASTIRHVPHQSVEPLSISQSFITDTGATKREHSFSPIDSTIRAKPARAKRRIDGVFSHPGHEGSFGVLNYSNNLKVEHPKSGVTKKTIAKGRGGREKGTYKLTPQKAQEVRERREQGACWTCALQRDVCSQGEICNRCQKRIERGVLDSTDSLCCVREKLYDFMQYFIPHQMNAHNDERTVKQFAEAHIRGFTNQSITIKITPIWSFPGVECELFLFEPRDAELLTQRVFWLNRKTNKYEAKECQSPPVSVKRIGSNPEDQQIYENYFDMLAGSPDYMLKFAGDILFRDQVDPFLSRLTSMMVKYKPQKKAEVDFMRQVNKMLLASYCFGRTVMIPANQQKKLEQLTQQNYQMSFASNTMPKMANRQLKHIFLRIVNKTMDSVLRRLDRVYRSSKGNKEWIMAFYGVLGLAIVFEDMQNTACCFLHGESQNGRLTEWDAQQDLRQIIEAIDHKYTFVTRLFKMKYQKAFNPLKDWQQGSVRDVLGDEGTAFVSDVSRLVTEKWDYIDERQRIVPTFTNSEMYYGRLVSQFLNSFLRSL</sequence>
<gene>
    <name evidence="2" type="ORF">BT63DRAFT_453660</name>
</gene>
<name>A0A6A6UHH5_9PEZI</name>
<feature type="region of interest" description="Disordered" evidence="1">
    <location>
        <begin position="55"/>
        <end position="104"/>
    </location>
</feature>
<keyword evidence="3" id="KW-1185">Reference proteome</keyword>
<evidence type="ECO:0008006" key="4">
    <source>
        <dbReference type="Google" id="ProtNLM"/>
    </source>
</evidence>
<feature type="compositionally biased region" description="Polar residues" evidence="1">
    <location>
        <begin position="95"/>
        <end position="104"/>
    </location>
</feature>
<dbReference type="InterPro" id="IPR052973">
    <property type="entry name" value="Fungal_sec-metab_reg_TF"/>
</dbReference>
<evidence type="ECO:0000313" key="3">
    <source>
        <dbReference type="Proteomes" id="UP000799302"/>
    </source>
</evidence>
<accession>A0A6A6UHH5</accession>
<protein>
    <recommendedName>
        <fullName evidence="4">Zn(2)-C6 fungal-type domain-containing protein</fullName>
    </recommendedName>
</protein>
<dbReference type="PANTHER" id="PTHR35392">
    <property type="entry name" value="ZN(II)2CYS6 TRANSCRIPTION FACTOR (EUROFUNG)-RELATED-RELATED"/>
    <property type="match status" value="1"/>
</dbReference>
<dbReference type="OrthoDB" id="4226666at2759"/>
<feature type="compositionally biased region" description="Polar residues" evidence="1">
    <location>
        <begin position="61"/>
        <end position="76"/>
    </location>
</feature>
<dbReference type="PANTHER" id="PTHR35392:SF1">
    <property type="entry name" value="ZN(II)2CYS6 TRANSCRIPTION FACTOR (EUROFUNG)"/>
    <property type="match status" value="1"/>
</dbReference>
<evidence type="ECO:0000256" key="1">
    <source>
        <dbReference type="SAM" id="MobiDB-lite"/>
    </source>
</evidence>
<dbReference type="EMBL" id="MU004233">
    <property type="protein sequence ID" value="KAF2671260.1"/>
    <property type="molecule type" value="Genomic_DNA"/>
</dbReference>